<accession>A0A6L3SZ57</accession>
<sequence length="181" mass="19016">MTLRTSVIDTADWRLAIPLQAPGDPLDFSGTLLTIALTPILGGPPIATADSEAGTLAFMPASGAIPAYFALDLRVKDRTWRISAPTDVVGDVLRHPDPAFPAYIEWLGRVRLKVLPGSNSSGIAAAAGFSPVLIDAQPYDGRIVTAPMAFGPQGVPAYPAFDPIADEGKALRIVDGVPTWV</sequence>
<evidence type="ECO:0000313" key="2">
    <source>
        <dbReference type="Proteomes" id="UP000474159"/>
    </source>
</evidence>
<reference evidence="1 2" key="1">
    <citation type="submission" date="2019-09" db="EMBL/GenBank/DDBJ databases">
        <title>YIM 48816 draft genome.</title>
        <authorList>
            <person name="Jiang L."/>
        </authorList>
    </citation>
    <scope>NUCLEOTIDE SEQUENCE [LARGE SCALE GENOMIC DNA]</scope>
    <source>
        <strain evidence="1 2">YIM 48816</strain>
    </source>
</reference>
<dbReference type="Proteomes" id="UP000474159">
    <property type="component" value="Unassembled WGS sequence"/>
</dbReference>
<comment type="caution">
    <text evidence="1">The sequence shown here is derived from an EMBL/GenBank/DDBJ whole genome shotgun (WGS) entry which is preliminary data.</text>
</comment>
<proteinExistence type="predicted"/>
<keyword evidence="2" id="KW-1185">Reference proteome</keyword>
<dbReference type="RefSeq" id="WP_151000136.1">
    <property type="nucleotide sequence ID" value="NZ_VZZK01000009.1"/>
</dbReference>
<name>A0A6L3SZ57_9HYPH</name>
<dbReference type="OrthoDB" id="7996514at2"/>
<dbReference type="AlphaFoldDB" id="A0A6L3SZ57"/>
<gene>
    <name evidence="1" type="ORF">F6X53_11400</name>
</gene>
<protein>
    <submittedName>
        <fullName evidence="1">Uncharacterized protein</fullName>
    </submittedName>
</protein>
<dbReference type="EMBL" id="VZZK01000009">
    <property type="protein sequence ID" value="KAB1079401.1"/>
    <property type="molecule type" value="Genomic_DNA"/>
</dbReference>
<evidence type="ECO:0000313" key="1">
    <source>
        <dbReference type="EMBL" id="KAB1079401.1"/>
    </source>
</evidence>
<organism evidence="1 2">
    <name type="scientific">Methylobacterium soli</name>
    <dbReference type="NCBI Taxonomy" id="553447"/>
    <lineage>
        <taxon>Bacteria</taxon>
        <taxon>Pseudomonadati</taxon>
        <taxon>Pseudomonadota</taxon>
        <taxon>Alphaproteobacteria</taxon>
        <taxon>Hyphomicrobiales</taxon>
        <taxon>Methylobacteriaceae</taxon>
        <taxon>Methylobacterium</taxon>
    </lineage>
</organism>